<accession>A0A6M3MGK4</accession>
<reference evidence="3" key="1">
    <citation type="submission" date="2020-03" db="EMBL/GenBank/DDBJ databases">
        <title>The deep terrestrial virosphere.</title>
        <authorList>
            <person name="Holmfeldt K."/>
            <person name="Nilsson E."/>
            <person name="Simone D."/>
            <person name="Lopez-Fernandez M."/>
            <person name="Wu X."/>
            <person name="de Brujin I."/>
            <person name="Lundin D."/>
            <person name="Andersson A."/>
            <person name="Bertilsson S."/>
            <person name="Dopson M."/>
        </authorList>
    </citation>
    <scope>NUCLEOTIDE SEQUENCE</scope>
    <source>
        <strain evidence="2">MM171A00973</strain>
        <strain evidence="3">MM171B00522</strain>
    </source>
</reference>
<evidence type="ECO:0000313" key="2">
    <source>
        <dbReference type="EMBL" id="QJA99531.1"/>
    </source>
</evidence>
<dbReference type="EMBL" id="MT143655">
    <property type="protein sequence ID" value="QJA99531.1"/>
    <property type="molecule type" value="Genomic_DNA"/>
</dbReference>
<sequence>MTFLSITEETDAVLNRLRLKDETDEALIKRIMEYARCYMIIKGAEDMEDRPYKCPFSCGKAYKRPHYLEIHLVEQHGFKTREEAKEYIKRLDRPQDG</sequence>
<dbReference type="PROSITE" id="PS00028">
    <property type="entry name" value="ZINC_FINGER_C2H2_1"/>
    <property type="match status" value="1"/>
</dbReference>
<dbReference type="PROSITE" id="PS50157">
    <property type="entry name" value="ZINC_FINGER_C2H2_2"/>
    <property type="match status" value="1"/>
</dbReference>
<name>A0A6M3MGK4_9ZZZZ</name>
<dbReference type="AlphaFoldDB" id="A0A6M3MGK4"/>
<dbReference type="InterPro" id="IPR013087">
    <property type="entry name" value="Znf_C2H2_type"/>
</dbReference>
<evidence type="ECO:0000313" key="3">
    <source>
        <dbReference type="EMBL" id="QJB03932.1"/>
    </source>
</evidence>
<protein>
    <recommendedName>
        <fullName evidence="1">C2H2-type domain-containing protein</fullName>
    </recommendedName>
</protein>
<feature type="domain" description="C2H2-type" evidence="1">
    <location>
        <begin position="52"/>
        <end position="76"/>
    </location>
</feature>
<organism evidence="3">
    <name type="scientific">viral metagenome</name>
    <dbReference type="NCBI Taxonomy" id="1070528"/>
    <lineage>
        <taxon>unclassified sequences</taxon>
        <taxon>metagenomes</taxon>
        <taxon>organismal metagenomes</taxon>
    </lineage>
</organism>
<dbReference type="Gene3D" id="3.30.160.60">
    <property type="entry name" value="Classic Zinc Finger"/>
    <property type="match status" value="1"/>
</dbReference>
<gene>
    <name evidence="2" type="ORF">MM171A00973_0016</name>
    <name evidence="3" type="ORF">MM171B00522_0012</name>
</gene>
<proteinExistence type="predicted"/>
<evidence type="ECO:0000259" key="1">
    <source>
        <dbReference type="PROSITE" id="PS50157"/>
    </source>
</evidence>
<dbReference type="EMBL" id="MT143866">
    <property type="protein sequence ID" value="QJB03932.1"/>
    <property type="molecule type" value="Genomic_DNA"/>
</dbReference>